<keyword evidence="2" id="KW-1185">Reference proteome</keyword>
<name>A0ABX7FKL7_BRECH</name>
<proteinExistence type="predicted"/>
<dbReference type="RefSeq" id="WP_203353441.1">
    <property type="nucleotide sequence ID" value="NZ_CP069127.1"/>
</dbReference>
<reference evidence="1 2" key="1">
    <citation type="submission" date="2021-01" db="EMBL/GenBank/DDBJ databases">
        <title>Identification of strong promoters based on the transcriptome of Brevibacillus choshinensis.</title>
        <authorList>
            <person name="Yao D."/>
            <person name="Zhang K."/>
            <person name="Wu J."/>
        </authorList>
    </citation>
    <scope>NUCLEOTIDE SEQUENCE [LARGE SCALE GENOMIC DNA]</scope>
    <source>
        <strain evidence="1 2">HPD31-SP3</strain>
    </source>
</reference>
<dbReference type="EMBL" id="CP069127">
    <property type="protein sequence ID" value="QRG66375.1"/>
    <property type="molecule type" value="Genomic_DNA"/>
</dbReference>
<gene>
    <name evidence="1" type="ORF">JNE38_22975</name>
</gene>
<dbReference type="InterPro" id="IPR036390">
    <property type="entry name" value="WH_DNA-bd_sf"/>
</dbReference>
<protein>
    <submittedName>
        <fullName evidence="1">GntR family transcriptional regulator</fullName>
    </submittedName>
</protein>
<dbReference type="Proteomes" id="UP000596248">
    <property type="component" value="Chromosome"/>
</dbReference>
<dbReference type="SUPFAM" id="SSF46785">
    <property type="entry name" value="Winged helix' DNA-binding domain"/>
    <property type="match status" value="1"/>
</dbReference>
<evidence type="ECO:0000313" key="2">
    <source>
        <dbReference type="Proteomes" id="UP000596248"/>
    </source>
</evidence>
<organism evidence="1 2">
    <name type="scientific">Brevibacillus choshinensis</name>
    <dbReference type="NCBI Taxonomy" id="54911"/>
    <lineage>
        <taxon>Bacteria</taxon>
        <taxon>Bacillati</taxon>
        <taxon>Bacillota</taxon>
        <taxon>Bacilli</taxon>
        <taxon>Bacillales</taxon>
        <taxon>Paenibacillaceae</taxon>
        <taxon>Brevibacillus</taxon>
    </lineage>
</organism>
<dbReference type="InterPro" id="IPR036388">
    <property type="entry name" value="WH-like_DNA-bd_sf"/>
</dbReference>
<accession>A0ABX7FKL7</accession>
<evidence type="ECO:0000313" key="1">
    <source>
        <dbReference type="EMBL" id="QRG66375.1"/>
    </source>
</evidence>
<sequence length="104" mass="11347">MDFTPVLDPNSTEPLYQQIYQQISRAIVSGAIPAGPRLPSIRQMVRASPPSQFLPRIIVGFGGMAEADIDEGIQVLARAWYGLPSFASLQDGCRDVRDQAQDGD</sequence>
<dbReference type="Gene3D" id="1.10.10.10">
    <property type="entry name" value="Winged helix-like DNA-binding domain superfamily/Winged helix DNA-binding domain"/>
    <property type="match status" value="1"/>
</dbReference>